<gene>
    <name evidence="1" type="ORF">BN2476_830037</name>
</gene>
<accession>A0A1N7ST25</accession>
<evidence type="ECO:0000313" key="2">
    <source>
        <dbReference type="Proteomes" id="UP000195569"/>
    </source>
</evidence>
<dbReference type="Proteomes" id="UP000195569">
    <property type="component" value="Unassembled WGS sequence"/>
</dbReference>
<reference evidence="1" key="1">
    <citation type="submission" date="2016-12" db="EMBL/GenBank/DDBJ databases">
        <authorList>
            <person name="Moulin L."/>
        </authorList>
    </citation>
    <scope>NUCLEOTIDE SEQUENCE [LARGE SCALE GENOMIC DNA]</scope>
    <source>
        <strain evidence="1">STM 7183</strain>
    </source>
</reference>
<comment type="caution">
    <text evidence="1">The sequence shown here is derived from an EMBL/GenBank/DDBJ whole genome shotgun (WGS) entry which is preliminary data.</text>
</comment>
<evidence type="ECO:0000313" key="1">
    <source>
        <dbReference type="EMBL" id="SIT50466.1"/>
    </source>
</evidence>
<dbReference type="AlphaFoldDB" id="A0A1N7ST25"/>
<keyword evidence="2" id="KW-1185">Reference proteome</keyword>
<organism evidence="1 2">
    <name type="scientific">Paraburkholderia piptadeniae</name>
    <dbReference type="NCBI Taxonomy" id="1701573"/>
    <lineage>
        <taxon>Bacteria</taxon>
        <taxon>Pseudomonadati</taxon>
        <taxon>Pseudomonadota</taxon>
        <taxon>Betaproteobacteria</taxon>
        <taxon>Burkholderiales</taxon>
        <taxon>Burkholderiaceae</taxon>
        <taxon>Paraburkholderia</taxon>
    </lineage>
</organism>
<dbReference type="RefSeq" id="WP_087739163.1">
    <property type="nucleotide sequence ID" value="NZ_CYGY02000083.1"/>
</dbReference>
<proteinExistence type="predicted"/>
<name>A0A1N7ST25_9BURK</name>
<dbReference type="EMBL" id="CYGY02000083">
    <property type="protein sequence ID" value="SIT50466.1"/>
    <property type="molecule type" value="Genomic_DNA"/>
</dbReference>
<protein>
    <submittedName>
        <fullName evidence="1">Uncharacterized protein</fullName>
    </submittedName>
</protein>
<sequence>MSDAATNATTAAPADTEVVETPLMKRLKAEIKEFEFAPIHILEKIEAIARNHFGIAPAA</sequence>